<name>A0ABD1A996_CARAN</name>
<keyword evidence="3" id="KW-1185">Reference proteome</keyword>
<comment type="caution">
    <text evidence="2">The sequence shown here is derived from an EMBL/GenBank/DDBJ whole genome shotgun (WGS) entry which is preliminary data.</text>
</comment>
<accession>A0ABD1A996</accession>
<sequence length="148" mass="17638">MWLSTMDRLPTRSRLASWGMQIPTSCCLCAVFEETRDHLLLRCEVSVSLWRLVLSRLGVQPIFFYNWLALLAWTRCNGTNSPPSLRKIAAHATVYQLWQKRNNIFHNQQTTQIPVIFKQVDMQIRNTISSKRHRRKFRDLMGLWFQWE</sequence>
<proteinExistence type="predicted"/>
<organism evidence="2 3">
    <name type="scientific">Cardamine amara subsp. amara</name>
    <dbReference type="NCBI Taxonomy" id="228776"/>
    <lineage>
        <taxon>Eukaryota</taxon>
        <taxon>Viridiplantae</taxon>
        <taxon>Streptophyta</taxon>
        <taxon>Embryophyta</taxon>
        <taxon>Tracheophyta</taxon>
        <taxon>Spermatophyta</taxon>
        <taxon>Magnoliopsida</taxon>
        <taxon>eudicotyledons</taxon>
        <taxon>Gunneridae</taxon>
        <taxon>Pentapetalae</taxon>
        <taxon>rosids</taxon>
        <taxon>malvids</taxon>
        <taxon>Brassicales</taxon>
        <taxon>Brassicaceae</taxon>
        <taxon>Cardamineae</taxon>
        <taxon>Cardamine</taxon>
    </lineage>
</organism>
<protein>
    <recommendedName>
        <fullName evidence="1">Reverse transcriptase zinc-binding domain-containing protein</fullName>
    </recommendedName>
</protein>
<dbReference type="EMBL" id="JBANAX010000680">
    <property type="protein sequence ID" value="KAL1197940.1"/>
    <property type="molecule type" value="Genomic_DNA"/>
</dbReference>
<gene>
    <name evidence="2" type="ORF">V5N11_013628</name>
</gene>
<dbReference type="Proteomes" id="UP001558713">
    <property type="component" value="Unassembled WGS sequence"/>
</dbReference>
<reference evidence="2 3" key="1">
    <citation type="submission" date="2024-04" db="EMBL/GenBank/DDBJ databases">
        <title>Genome assembly C_amara_ONT_v2.</title>
        <authorList>
            <person name="Yant L."/>
            <person name="Moore C."/>
            <person name="Slenker M."/>
        </authorList>
    </citation>
    <scope>NUCLEOTIDE SEQUENCE [LARGE SCALE GENOMIC DNA]</scope>
    <source>
        <tissue evidence="2">Leaf</tissue>
    </source>
</reference>
<evidence type="ECO:0000259" key="1">
    <source>
        <dbReference type="Pfam" id="PF13966"/>
    </source>
</evidence>
<feature type="domain" description="Reverse transcriptase zinc-binding" evidence="1">
    <location>
        <begin position="1"/>
        <end position="50"/>
    </location>
</feature>
<dbReference type="AlphaFoldDB" id="A0ABD1A996"/>
<evidence type="ECO:0000313" key="2">
    <source>
        <dbReference type="EMBL" id="KAL1197940.1"/>
    </source>
</evidence>
<dbReference type="Pfam" id="PF13966">
    <property type="entry name" value="zf-RVT"/>
    <property type="match status" value="1"/>
</dbReference>
<dbReference type="InterPro" id="IPR026960">
    <property type="entry name" value="RVT-Znf"/>
</dbReference>
<evidence type="ECO:0000313" key="3">
    <source>
        <dbReference type="Proteomes" id="UP001558713"/>
    </source>
</evidence>